<feature type="region of interest" description="Disordered" evidence="6">
    <location>
        <begin position="355"/>
        <end position="380"/>
    </location>
</feature>
<feature type="compositionally biased region" description="Low complexity" evidence="6">
    <location>
        <begin position="466"/>
        <end position="475"/>
    </location>
</feature>
<evidence type="ECO:0000256" key="6">
    <source>
        <dbReference type="SAM" id="MobiDB-lite"/>
    </source>
</evidence>
<evidence type="ECO:0000256" key="1">
    <source>
        <dbReference type="ARBA" id="ARBA00022723"/>
    </source>
</evidence>
<dbReference type="FunFam" id="6.10.140.2220:FF:000022">
    <property type="entry name" value="Leucine-rich repeat-containing protein"/>
    <property type="match status" value="1"/>
</dbReference>
<keyword evidence="1" id="KW-0479">Metal-binding</keyword>
<feature type="compositionally biased region" description="Acidic residues" evidence="6">
    <location>
        <begin position="132"/>
        <end position="141"/>
    </location>
</feature>
<dbReference type="AlphaFoldDB" id="A0AAN9VFD4"/>
<feature type="region of interest" description="Disordered" evidence="6">
    <location>
        <begin position="500"/>
        <end position="536"/>
    </location>
</feature>
<organism evidence="8 9">
    <name type="scientific">Gryllus longicercus</name>
    <dbReference type="NCBI Taxonomy" id="2509291"/>
    <lineage>
        <taxon>Eukaryota</taxon>
        <taxon>Metazoa</taxon>
        <taxon>Ecdysozoa</taxon>
        <taxon>Arthropoda</taxon>
        <taxon>Hexapoda</taxon>
        <taxon>Insecta</taxon>
        <taxon>Pterygota</taxon>
        <taxon>Neoptera</taxon>
        <taxon>Polyneoptera</taxon>
        <taxon>Orthoptera</taxon>
        <taxon>Ensifera</taxon>
        <taxon>Gryllidea</taxon>
        <taxon>Grylloidea</taxon>
        <taxon>Gryllidae</taxon>
        <taxon>Gryllinae</taxon>
        <taxon>Gryllus</taxon>
    </lineage>
</organism>
<feature type="compositionally biased region" description="Basic and acidic residues" evidence="6">
    <location>
        <begin position="500"/>
        <end position="509"/>
    </location>
</feature>
<accession>A0AAN9VFD4</accession>
<feature type="region of interest" description="Disordered" evidence="6">
    <location>
        <begin position="780"/>
        <end position="816"/>
    </location>
</feature>
<dbReference type="PROSITE" id="PS50865">
    <property type="entry name" value="ZF_MYND_2"/>
    <property type="match status" value="1"/>
</dbReference>
<keyword evidence="2 4" id="KW-0863">Zinc-finger</keyword>
<sequence length="860" mass="93062">MRRGAAPVRLPPLLAATSGGTCFVSLNRMHIMDDDSNRTAAVDEAPRNNGSLKSRRKSLPAESEKDSDSGKENGPTRETVEEKVAVGKEVVRELSPVAPPEKSEPEDTEVKENDIQDEKKDALKESIKSEEVSAEEGAESTEQDKKDEENDKNETESLGNEEEEKACSENMDCNLTDVHEESKVEVEEHKVEENISMPQSPAEDDDVSHASSPGHHQTDLKQPSDRARKRGSSESDQDSPIVKKMKLTPTELAERERMVSDYVDSATTTSLREIQRCSEKLQQEINTLNALARIKEQEWNEIIRGKKIKEEMYLRLQRRKDIMMIMMSSPSKGDANFWDMPYDLRIGENSLEDLSTSRSRVSETNVNAAKTSGSKNSSKTHNTLLNQQHVQTTAPGVSILKSGQNQLPVMMLPVVSSGNAHTSLNLSTSSGATTMTRVSENGSKDKVSSRPHRPILPKPTIVIPPSSSSTSSNNNGQNPVIGEGRQGPILDVRSIIADYRSKHPGDVPRRGRRLKSALSPNASAQGPENLVTSTRVSGTGGILSMASVALGSGSQMRPGLMGSSPAEIPDLGFLLNNTGEGNRMESSRPSSADSSRSGAPSTQMPAESGNVGNVGSISFKDVLVQFAKLSQNEQRHEPPVPTTTASSVVSAAAAAANKAPPYPEVTLHPVLAPHSPPHQSPSTSLLHGILTKSTTMQQQRAESNARATTFSPTLARLLTAPERIPGSVPNTTVTPFHGSGGPVSISDLLSTSKTRNEITITPVASQQQVKTKEEVVLLEEEQEDSADRLVIDESVDGDTRRDGEDEQGTAQDISPDEVPECQGCHQRPAQFVCAGCGNQWYCSRDCQVSAWDEHSEVCSG</sequence>
<reference evidence="8 9" key="1">
    <citation type="submission" date="2024-03" db="EMBL/GenBank/DDBJ databases">
        <title>The genome assembly and annotation of the cricket Gryllus longicercus Weissman &amp; Gray.</title>
        <authorList>
            <person name="Szrajer S."/>
            <person name="Gray D."/>
            <person name="Ylla G."/>
        </authorList>
    </citation>
    <scope>NUCLEOTIDE SEQUENCE [LARGE SCALE GENOMIC DNA]</scope>
    <source>
        <strain evidence="8">DAG 2021-001</strain>
        <tissue evidence="8">Whole body minus gut</tissue>
    </source>
</reference>
<keyword evidence="5" id="KW-0175">Coiled coil</keyword>
<dbReference type="SUPFAM" id="SSF144232">
    <property type="entry name" value="HIT/MYND zinc finger-like"/>
    <property type="match status" value="1"/>
</dbReference>
<dbReference type="PROSITE" id="PS01360">
    <property type="entry name" value="ZF_MYND_1"/>
    <property type="match status" value="1"/>
</dbReference>
<protein>
    <recommendedName>
        <fullName evidence="7">MYND-type domain-containing protein</fullName>
    </recommendedName>
</protein>
<feature type="compositionally biased region" description="Basic and acidic residues" evidence="6">
    <location>
        <begin position="785"/>
        <end position="803"/>
    </location>
</feature>
<gene>
    <name evidence="8" type="ORF">R5R35_013839</name>
</gene>
<comment type="caution">
    <text evidence="8">The sequence shown here is derived from an EMBL/GenBank/DDBJ whole genome shotgun (WGS) entry which is preliminary data.</text>
</comment>
<dbReference type="InterPro" id="IPR002893">
    <property type="entry name" value="Znf_MYND"/>
</dbReference>
<evidence type="ECO:0000313" key="9">
    <source>
        <dbReference type="Proteomes" id="UP001378592"/>
    </source>
</evidence>
<feature type="region of interest" description="Disordered" evidence="6">
    <location>
        <begin position="35"/>
        <end position="253"/>
    </location>
</feature>
<feature type="compositionally biased region" description="Low complexity" evidence="6">
    <location>
        <begin position="587"/>
        <end position="601"/>
    </location>
</feature>
<feature type="compositionally biased region" description="Polar residues" evidence="6">
    <location>
        <begin position="426"/>
        <end position="441"/>
    </location>
</feature>
<feature type="compositionally biased region" description="Basic and acidic residues" evidence="6">
    <location>
        <begin position="101"/>
        <end position="131"/>
    </location>
</feature>
<feature type="compositionally biased region" description="Basic and acidic residues" evidence="6">
    <location>
        <begin position="62"/>
        <end position="92"/>
    </location>
</feature>
<feature type="region of interest" description="Disordered" evidence="6">
    <location>
        <begin position="426"/>
        <end position="487"/>
    </location>
</feature>
<dbReference type="EMBL" id="JAZDUA010000259">
    <property type="protein sequence ID" value="KAK7862778.1"/>
    <property type="molecule type" value="Genomic_DNA"/>
</dbReference>
<evidence type="ECO:0000313" key="8">
    <source>
        <dbReference type="EMBL" id="KAK7862778.1"/>
    </source>
</evidence>
<keyword evidence="3" id="KW-0862">Zinc</keyword>
<feature type="compositionally biased region" description="Polar residues" evidence="6">
    <location>
        <begin position="602"/>
        <end position="613"/>
    </location>
</feature>
<feature type="compositionally biased region" description="Basic and acidic residues" evidence="6">
    <location>
        <begin position="142"/>
        <end position="155"/>
    </location>
</feature>
<keyword evidence="9" id="KW-1185">Reference proteome</keyword>
<name>A0AAN9VFD4_9ORTH</name>
<evidence type="ECO:0000256" key="3">
    <source>
        <dbReference type="ARBA" id="ARBA00022833"/>
    </source>
</evidence>
<feature type="compositionally biased region" description="Basic and acidic residues" evidence="6">
    <location>
        <begin position="216"/>
        <end position="226"/>
    </location>
</feature>
<dbReference type="GO" id="GO:0008270">
    <property type="term" value="F:zinc ion binding"/>
    <property type="evidence" value="ECO:0007669"/>
    <property type="project" value="UniProtKB-KW"/>
</dbReference>
<feature type="compositionally biased region" description="Polar residues" evidence="6">
    <location>
        <begin position="518"/>
        <end position="536"/>
    </location>
</feature>
<feature type="region of interest" description="Disordered" evidence="6">
    <location>
        <begin position="571"/>
        <end position="613"/>
    </location>
</feature>
<evidence type="ECO:0000256" key="2">
    <source>
        <dbReference type="ARBA" id="ARBA00022771"/>
    </source>
</evidence>
<feature type="coiled-coil region" evidence="5">
    <location>
        <begin position="271"/>
        <end position="298"/>
    </location>
</feature>
<feature type="compositionally biased region" description="Basic and acidic residues" evidence="6">
    <location>
        <begin position="177"/>
        <end position="193"/>
    </location>
</feature>
<evidence type="ECO:0000256" key="5">
    <source>
        <dbReference type="SAM" id="Coils"/>
    </source>
</evidence>
<evidence type="ECO:0000256" key="4">
    <source>
        <dbReference type="PROSITE-ProRule" id="PRU00134"/>
    </source>
</evidence>
<dbReference type="Gene3D" id="6.10.140.2220">
    <property type="match status" value="1"/>
</dbReference>
<feature type="domain" description="MYND-type" evidence="7">
    <location>
        <begin position="821"/>
        <end position="858"/>
    </location>
</feature>
<proteinExistence type="predicted"/>
<dbReference type="Pfam" id="PF01753">
    <property type="entry name" value="zf-MYND"/>
    <property type="match status" value="1"/>
</dbReference>
<evidence type="ECO:0000259" key="7">
    <source>
        <dbReference type="PROSITE" id="PS50865"/>
    </source>
</evidence>
<dbReference type="Proteomes" id="UP001378592">
    <property type="component" value="Unassembled WGS sequence"/>
</dbReference>